<dbReference type="EC" id="1.3.1.104" evidence="9"/>
<keyword evidence="3" id="KW-0276">Fatty acid metabolism</keyword>
<dbReference type="InterPro" id="IPR013149">
    <property type="entry name" value="ADH-like_C"/>
</dbReference>
<evidence type="ECO:0000256" key="4">
    <source>
        <dbReference type="ARBA" id="ARBA00022857"/>
    </source>
</evidence>
<evidence type="ECO:0000256" key="10">
    <source>
        <dbReference type="ARBA" id="ARBA00048843"/>
    </source>
</evidence>
<keyword evidence="4" id="KW-0521">NADP</keyword>
<dbReference type="InterPro" id="IPR020843">
    <property type="entry name" value="ER"/>
</dbReference>
<evidence type="ECO:0000256" key="2">
    <source>
        <dbReference type="ARBA" id="ARBA00022516"/>
    </source>
</evidence>
<feature type="domain" description="Enoyl reductase (ER)" evidence="11">
    <location>
        <begin position="11"/>
        <end position="325"/>
    </location>
</feature>
<evidence type="ECO:0000256" key="9">
    <source>
        <dbReference type="ARBA" id="ARBA00038963"/>
    </source>
</evidence>
<organism evidence="12 13">
    <name type="scientific">Streptomyces spinosisporus</name>
    <dbReference type="NCBI Taxonomy" id="2927582"/>
    <lineage>
        <taxon>Bacteria</taxon>
        <taxon>Bacillati</taxon>
        <taxon>Actinomycetota</taxon>
        <taxon>Actinomycetes</taxon>
        <taxon>Kitasatosporales</taxon>
        <taxon>Streptomycetaceae</taxon>
        <taxon>Streptomyces</taxon>
    </lineage>
</organism>
<dbReference type="PANTHER" id="PTHR43981">
    <property type="entry name" value="ENOYL-[ACYL-CARRIER-PROTEIN] REDUCTASE, MITOCHONDRIAL"/>
    <property type="match status" value="1"/>
</dbReference>
<protein>
    <recommendedName>
        <fullName evidence="9">enoyl-[acyl-carrier-protein] reductase</fullName>
        <ecNumber evidence="9">1.3.1.104</ecNumber>
    </recommendedName>
</protein>
<dbReference type="Pfam" id="PF08240">
    <property type="entry name" value="ADH_N"/>
    <property type="match status" value="1"/>
</dbReference>
<comment type="similarity">
    <text evidence="1">Belongs to the zinc-containing alcohol dehydrogenase family. Quinone oxidoreductase subfamily.</text>
</comment>
<evidence type="ECO:0000256" key="1">
    <source>
        <dbReference type="ARBA" id="ARBA00010371"/>
    </source>
</evidence>
<keyword evidence="6" id="KW-0560">Oxidoreductase</keyword>
<dbReference type="Gene3D" id="3.40.50.720">
    <property type="entry name" value="NAD(P)-binding Rossmann-like Domain"/>
    <property type="match status" value="1"/>
</dbReference>
<dbReference type="Gene3D" id="3.90.180.10">
    <property type="entry name" value="Medium-chain alcohol dehydrogenases, catalytic domain"/>
    <property type="match status" value="1"/>
</dbReference>
<proteinExistence type="inferred from homology"/>
<keyword evidence="5" id="KW-0809">Transit peptide</keyword>
<evidence type="ECO:0000313" key="12">
    <source>
        <dbReference type="EMBL" id="MCI3246380.1"/>
    </source>
</evidence>
<keyword evidence="13" id="KW-1185">Reference proteome</keyword>
<dbReference type="Proteomes" id="UP001165270">
    <property type="component" value="Unassembled WGS sequence"/>
</dbReference>
<sequence length="329" mass="35802">MTRLIMTAFGEPVDSVALDTTPIRAPDAEEVVVKMEAATINPGDFLLIRGQYPIRPALPYHHLGVEGVGWVVSSGGSARDLVGKRVLVLPTYRQGAWADEVVASRDNVMEIDSDADGLQLAMLPLNPITAQVMLNRFVQLEPGDWVGQTAANGAVGQWVIELAKRRGLKTLNLVRREAAAETVLRHGGDRVVVMGDDLEQRIHDALGDQKLSLALDALGGDTGMAELSSALKFGGYAVNYGSLIGGPAQISTEALIVNEVRSTGFWFYNWLTRASRAEVESAYRSFLTLLDAAALNVPVEATYQLKDFREAFKHAETERAGKILFVFDH</sequence>
<dbReference type="PANTHER" id="PTHR43981:SF2">
    <property type="entry name" value="ENOYL-[ACYL-CARRIER-PROTEIN] REDUCTASE, MITOCHONDRIAL"/>
    <property type="match status" value="1"/>
</dbReference>
<evidence type="ECO:0000256" key="8">
    <source>
        <dbReference type="ARBA" id="ARBA00023160"/>
    </source>
</evidence>
<dbReference type="SUPFAM" id="SSF51735">
    <property type="entry name" value="NAD(P)-binding Rossmann-fold domains"/>
    <property type="match status" value="1"/>
</dbReference>
<keyword evidence="2" id="KW-0444">Lipid biosynthesis</keyword>
<reference evidence="12" key="1">
    <citation type="submission" date="2022-03" db="EMBL/GenBank/DDBJ databases">
        <title>Streptomyces 7R015 and 7R016 isolated from Barleria lupulina in Thailand.</title>
        <authorList>
            <person name="Kanchanasin P."/>
            <person name="Phongsopitanun W."/>
            <person name="Tanasupawat S."/>
        </authorList>
    </citation>
    <scope>NUCLEOTIDE SEQUENCE</scope>
    <source>
        <strain evidence="12">7R016</strain>
    </source>
</reference>
<dbReference type="SUPFAM" id="SSF50129">
    <property type="entry name" value="GroES-like"/>
    <property type="match status" value="1"/>
</dbReference>
<dbReference type="EMBL" id="JALDAX010000033">
    <property type="protein sequence ID" value="MCI3246380.1"/>
    <property type="molecule type" value="Genomic_DNA"/>
</dbReference>
<dbReference type="CDD" id="cd05282">
    <property type="entry name" value="ETR_like"/>
    <property type="match status" value="1"/>
</dbReference>
<keyword evidence="7" id="KW-0443">Lipid metabolism</keyword>
<evidence type="ECO:0000259" key="11">
    <source>
        <dbReference type="SMART" id="SM00829"/>
    </source>
</evidence>
<dbReference type="InterPro" id="IPR036291">
    <property type="entry name" value="NAD(P)-bd_dom_sf"/>
</dbReference>
<evidence type="ECO:0000256" key="3">
    <source>
        <dbReference type="ARBA" id="ARBA00022832"/>
    </source>
</evidence>
<evidence type="ECO:0000256" key="5">
    <source>
        <dbReference type="ARBA" id="ARBA00022946"/>
    </source>
</evidence>
<evidence type="ECO:0000313" key="13">
    <source>
        <dbReference type="Proteomes" id="UP001165270"/>
    </source>
</evidence>
<dbReference type="InterPro" id="IPR051034">
    <property type="entry name" value="Mito_Enoyl-ACP_Reductase"/>
</dbReference>
<comment type="caution">
    <text evidence="12">The sequence shown here is derived from an EMBL/GenBank/DDBJ whole genome shotgun (WGS) entry which is preliminary data.</text>
</comment>
<comment type="catalytic activity">
    <reaction evidence="10">
        <text>a 2,3-saturated acyl-[ACP] + NADP(+) = a (2E)-enoyl-[ACP] + NADPH + H(+)</text>
        <dbReference type="Rhea" id="RHEA:22564"/>
        <dbReference type="Rhea" id="RHEA-COMP:9925"/>
        <dbReference type="Rhea" id="RHEA-COMP:9926"/>
        <dbReference type="ChEBI" id="CHEBI:15378"/>
        <dbReference type="ChEBI" id="CHEBI:57783"/>
        <dbReference type="ChEBI" id="CHEBI:58349"/>
        <dbReference type="ChEBI" id="CHEBI:78784"/>
        <dbReference type="ChEBI" id="CHEBI:78785"/>
        <dbReference type="EC" id="1.3.1.104"/>
    </reaction>
</comment>
<evidence type="ECO:0000256" key="7">
    <source>
        <dbReference type="ARBA" id="ARBA00023098"/>
    </source>
</evidence>
<dbReference type="InterPro" id="IPR011032">
    <property type="entry name" value="GroES-like_sf"/>
</dbReference>
<dbReference type="Pfam" id="PF00107">
    <property type="entry name" value="ADH_zinc_N"/>
    <property type="match status" value="1"/>
</dbReference>
<evidence type="ECO:0000256" key="6">
    <source>
        <dbReference type="ARBA" id="ARBA00023002"/>
    </source>
</evidence>
<accession>A0ABS9XWC5</accession>
<dbReference type="SMART" id="SM00829">
    <property type="entry name" value="PKS_ER"/>
    <property type="match status" value="1"/>
</dbReference>
<keyword evidence="8" id="KW-0275">Fatty acid biosynthesis</keyword>
<dbReference type="RefSeq" id="WP_242713728.1">
    <property type="nucleotide sequence ID" value="NZ_JALDAX010000033.1"/>
</dbReference>
<gene>
    <name evidence="12" type="ORF">MQN93_42525</name>
</gene>
<name>A0ABS9XWC5_9ACTN</name>
<dbReference type="InterPro" id="IPR013154">
    <property type="entry name" value="ADH-like_N"/>
</dbReference>